<sequence length="696" mass="77337">MNSDLLTTLRYLAKKEKCSGNPSSLLVDGKIPKSPVDIFKAFAEHFFKPALPSSECHIKLIKKIEVILSRSSYLTPPISSYELESTISSMKPTNSVGLDQLSSSFILATHTCFDDILLHMLNTALSNGWYPSSWKIARITIIQKPNKSNDELVENYRPISAEIALATEGNWFNQGQLRFREGYSTESAAHDLIHHIEAHFIKRKFAACAFVDIKAAFYSAWHPAILAALIKKKCPLYLVRIIGDYLANQKAQIVIDDHIFEAEISTGCPQGGILSAFLWIVLINDVFSIILPFPMFILAYADDLTIACSHTDPSIATSRLNIACNAVIGWLFSIKLLINPPKTIFMIFDFLHRERVPQNLTLNIQGTEIPPSTIITFLGFHIDYHLSWKKHIELKCTSATRLLYSMRHCLSLTWGLNRARLQSLYKLIVEPTILYGCSVWAAKALFKSSKKIFRSTQRKYAMIILRAFRTSHTESCITLAGLTPLDYRIIELTTIRFLEFENKKNFSKSAARVAAKVNTVTSLNVPYDRAKCVHLPESPPWLRLDPLTILPASSDSTISAPLPATRIFTDGSIGKNGAGFSAIIFSAPNLQHSLAGSLPHHTSIFQAEGYAILAALNWIVSTRPLPGQIYEIISDSKSALAASTPSASAKSSEPFSSIIKILSVYNDNIKLYWTPSHSGNPGNEMADSLAKSAAIR</sequence>
<evidence type="ECO:0000259" key="2">
    <source>
        <dbReference type="PROSITE" id="PS50879"/>
    </source>
</evidence>
<dbReference type="PROSITE" id="PS50878">
    <property type="entry name" value="RT_POL"/>
    <property type="match status" value="1"/>
</dbReference>
<dbReference type="Proteomes" id="UP000789390">
    <property type="component" value="Unassembled WGS sequence"/>
</dbReference>
<reference evidence="3" key="1">
    <citation type="submission" date="2021-11" db="EMBL/GenBank/DDBJ databases">
        <authorList>
            <person name="Schell T."/>
        </authorList>
    </citation>
    <scope>NUCLEOTIDE SEQUENCE</scope>
    <source>
        <strain evidence="3">M5</strain>
    </source>
</reference>
<dbReference type="PANTHER" id="PTHR19446">
    <property type="entry name" value="REVERSE TRANSCRIPTASES"/>
    <property type="match status" value="1"/>
</dbReference>
<proteinExistence type="predicted"/>
<name>A0A8J2RGQ1_9CRUS</name>
<gene>
    <name evidence="3" type="ORF">DGAL_LOCUS993</name>
</gene>
<dbReference type="SUPFAM" id="SSF53098">
    <property type="entry name" value="Ribonuclease H-like"/>
    <property type="match status" value="1"/>
</dbReference>
<dbReference type="GO" id="GO:0003676">
    <property type="term" value="F:nucleic acid binding"/>
    <property type="evidence" value="ECO:0007669"/>
    <property type="project" value="InterPro"/>
</dbReference>
<comment type="caution">
    <text evidence="3">The sequence shown here is derived from an EMBL/GenBank/DDBJ whole genome shotgun (WGS) entry which is preliminary data.</text>
</comment>
<dbReference type="Pfam" id="PF00075">
    <property type="entry name" value="RNase_H"/>
    <property type="match status" value="1"/>
</dbReference>
<dbReference type="InterPro" id="IPR043502">
    <property type="entry name" value="DNA/RNA_pol_sf"/>
</dbReference>
<feature type="domain" description="Reverse transcriptase" evidence="1">
    <location>
        <begin position="123"/>
        <end position="382"/>
    </location>
</feature>
<dbReference type="InterPro" id="IPR000477">
    <property type="entry name" value="RT_dom"/>
</dbReference>
<dbReference type="AlphaFoldDB" id="A0A8J2RGQ1"/>
<dbReference type="CDD" id="cd09276">
    <property type="entry name" value="Rnase_HI_RT_non_LTR"/>
    <property type="match status" value="1"/>
</dbReference>
<dbReference type="SUPFAM" id="SSF56672">
    <property type="entry name" value="DNA/RNA polymerases"/>
    <property type="match status" value="1"/>
</dbReference>
<organism evidence="3 4">
    <name type="scientific">Daphnia galeata</name>
    <dbReference type="NCBI Taxonomy" id="27404"/>
    <lineage>
        <taxon>Eukaryota</taxon>
        <taxon>Metazoa</taxon>
        <taxon>Ecdysozoa</taxon>
        <taxon>Arthropoda</taxon>
        <taxon>Crustacea</taxon>
        <taxon>Branchiopoda</taxon>
        <taxon>Diplostraca</taxon>
        <taxon>Cladocera</taxon>
        <taxon>Anomopoda</taxon>
        <taxon>Daphniidae</taxon>
        <taxon>Daphnia</taxon>
    </lineage>
</organism>
<dbReference type="Gene3D" id="3.30.420.10">
    <property type="entry name" value="Ribonuclease H-like superfamily/Ribonuclease H"/>
    <property type="match status" value="1"/>
</dbReference>
<evidence type="ECO:0000313" key="3">
    <source>
        <dbReference type="EMBL" id="CAH0098886.1"/>
    </source>
</evidence>
<dbReference type="InterPro" id="IPR036397">
    <property type="entry name" value="RNaseH_sf"/>
</dbReference>
<dbReference type="GO" id="GO:0042575">
    <property type="term" value="C:DNA polymerase complex"/>
    <property type="evidence" value="ECO:0007669"/>
    <property type="project" value="UniProtKB-ARBA"/>
</dbReference>
<keyword evidence="4" id="KW-1185">Reference proteome</keyword>
<accession>A0A8J2RGQ1</accession>
<dbReference type="GO" id="GO:0071897">
    <property type="term" value="P:DNA biosynthetic process"/>
    <property type="evidence" value="ECO:0007669"/>
    <property type="project" value="UniProtKB-ARBA"/>
</dbReference>
<dbReference type="GO" id="GO:0004523">
    <property type="term" value="F:RNA-DNA hybrid ribonuclease activity"/>
    <property type="evidence" value="ECO:0007669"/>
    <property type="project" value="InterPro"/>
</dbReference>
<dbReference type="InterPro" id="IPR012337">
    <property type="entry name" value="RNaseH-like_sf"/>
</dbReference>
<protein>
    <recommendedName>
        <fullName evidence="5">Reverse transcriptase domain-containing protein</fullName>
    </recommendedName>
</protein>
<evidence type="ECO:0008006" key="5">
    <source>
        <dbReference type="Google" id="ProtNLM"/>
    </source>
</evidence>
<dbReference type="EMBL" id="CAKKLH010000010">
    <property type="protein sequence ID" value="CAH0098886.1"/>
    <property type="molecule type" value="Genomic_DNA"/>
</dbReference>
<dbReference type="InterPro" id="IPR002156">
    <property type="entry name" value="RNaseH_domain"/>
</dbReference>
<feature type="domain" description="RNase H type-1" evidence="2">
    <location>
        <begin position="561"/>
        <end position="695"/>
    </location>
</feature>
<dbReference type="OrthoDB" id="6380262at2759"/>
<dbReference type="Pfam" id="PF00078">
    <property type="entry name" value="RVT_1"/>
    <property type="match status" value="1"/>
</dbReference>
<dbReference type="PROSITE" id="PS50879">
    <property type="entry name" value="RNASE_H_1"/>
    <property type="match status" value="1"/>
</dbReference>
<evidence type="ECO:0000259" key="1">
    <source>
        <dbReference type="PROSITE" id="PS50878"/>
    </source>
</evidence>
<evidence type="ECO:0000313" key="4">
    <source>
        <dbReference type="Proteomes" id="UP000789390"/>
    </source>
</evidence>